<protein>
    <recommendedName>
        <fullName evidence="1">YCII-related domain-containing protein</fullName>
    </recommendedName>
</protein>
<dbReference type="Gene3D" id="3.30.70.1060">
    <property type="entry name" value="Dimeric alpha+beta barrel"/>
    <property type="match status" value="1"/>
</dbReference>
<dbReference type="SUPFAM" id="SSF54909">
    <property type="entry name" value="Dimeric alpha+beta barrel"/>
    <property type="match status" value="1"/>
</dbReference>
<evidence type="ECO:0000313" key="2">
    <source>
        <dbReference type="EMBL" id="SMN20674.1"/>
    </source>
</evidence>
<keyword evidence="3" id="KW-1185">Reference proteome</keyword>
<dbReference type="InterPro" id="IPR011008">
    <property type="entry name" value="Dimeric_a/b-barrel"/>
</dbReference>
<dbReference type="Pfam" id="PF03795">
    <property type="entry name" value="YCII"/>
    <property type="match status" value="1"/>
</dbReference>
<dbReference type="PANTHER" id="PTHR33606:SF3">
    <property type="entry name" value="PROTEIN YCII"/>
    <property type="match status" value="1"/>
</dbReference>
<reference evidence="2 3" key="1">
    <citation type="submission" date="2017-04" db="EMBL/GenBank/DDBJ databases">
        <authorList>
            <person name="Afonso C.L."/>
            <person name="Miller P.J."/>
            <person name="Scott M.A."/>
            <person name="Spackman E."/>
            <person name="Goraichik I."/>
            <person name="Dimitrov K.M."/>
            <person name="Suarez D.L."/>
            <person name="Swayne D.E."/>
        </authorList>
    </citation>
    <scope>NUCLEOTIDE SEQUENCE [LARGE SCALE GENOMIC DNA]</scope>
</reference>
<sequence>MGELNEWCVIVYDKPGTDRMSVFDQHVHGLPGAIKNGSMITGGQINDDSNPRKPIGSNLTIKAETKDDVIKILKNDAFYKNGIWDVDNAIIHHLYCVYREGLEYQL</sequence>
<dbReference type="Proteomes" id="UP000196158">
    <property type="component" value="Unassembled WGS sequence"/>
</dbReference>
<proteinExistence type="predicted"/>
<dbReference type="OrthoDB" id="5519740at2759"/>
<name>A0A1X7R536_9SACH</name>
<evidence type="ECO:0000313" key="3">
    <source>
        <dbReference type="Proteomes" id="UP000196158"/>
    </source>
</evidence>
<dbReference type="EMBL" id="FXLY01000006">
    <property type="protein sequence ID" value="SMN20674.1"/>
    <property type="molecule type" value="Genomic_DNA"/>
</dbReference>
<feature type="domain" description="YCII-related" evidence="1">
    <location>
        <begin position="7"/>
        <end position="85"/>
    </location>
</feature>
<dbReference type="InterPro" id="IPR051807">
    <property type="entry name" value="Sec-metab_biosynth-assoc"/>
</dbReference>
<dbReference type="PANTHER" id="PTHR33606">
    <property type="entry name" value="PROTEIN YCII"/>
    <property type="match status" value="1"/>
</dbReference>
<organism evidence="2 3">
    <name type="scientific">Maudiozyma saulgeensis</name>
    <dbReference type="NCBI Taxonomy" id="1789683"/>
    <lineage>
        <taxon>Eukaryota</taxon>
        <taxon>Fungi</taxon>
        <taxon>Dikarya</taxon>
        <taxon>Ascomycota</taxon>
        <taxon>Saccharomycotina</taxon>
        <taxon>Saccharomycetes</taxon>
        <taxon>Saccharomycetales</taxon>
        <taxon>Saccharomycetaceae</taxon>
        <taxon>Maudiozyma</taxon>
    </lineage>
</organism>
<evidence type="ECO:0000259" key="1">
    <source>
        <dbReference type="Pfam" id="PF03795"/>
    </source>
</evidence>
<dbReference type="AlphaFoldDB" id="A0A1X7R536"/>
<gene>
    <name evidence="2" type="ORF">KASA_0M00484G</name>
</gene>
<accession>A0A1X7R536</accession>
<dbReference type="InterPro" id="IPR005545">
    <property type="entry name" value="YCII"/>
</dbReference>